<evidence type="ECO:0000256" key="1">
    <source>
        <dbReference type="ARBA" id="ARBA00003365"/>
    </source>
</evidence>
<dbReference type="EMBL" id="VBOW01000018">
    <property type="protein sequence ID" value="TMQ59927.1"/>
    <property type="molecule type" value="Genomic_DNA"/>
</dbReference>
<dbReference type="InterPro" id="IPR002028">
    <property type="entry name" value="Trp_synthase_suA"/>
</dbReference>
<dbReference type="InterPro" id="IPR011060">
    <property type="entry name" value="RibuloseP-bd_barrel"/>
</dbReference>
<evidence type="ECO:0000313" key="11">
    <source>
        <dbReference type="EMBL" id="TMQ59927.1"/>
    </source>
</evidence>
<evidence type="ECO:0000256" key="9">
    <source>
        <dbReference type="HAMAP-Rule" id="MF_00131"/>
    </source>
</evidence>
<evidence type="ECO:0000313" key="12">
    <source>
        <dbReference type="Proteomes" id="UP000316852"/>
    </source>
</evidence>
<comment type="caution">
    <text evidence="11">The sequence shown here is derived from an EMBL/GenBank/DDBJ whole genome shotgun (WGS) entry which is preliminary data.</text>
</comment>
<dbReference type="Gene3D" id="3.20.20.70">
    <property type="entry name" value="Aldolase class I"/>
    <property type="match status" value="1"/>
</dbReference>
<evidence type="ECO:0000256" key="4">
    <source>
        <dbReference type="ARBA" id="ARBA00022605"/>
    </source>
</evidence>
<comment type="similarity">
    <text evidence="9 10">Belongs to the TrpA family.</text>
</comment>
<evidence type="ECO:0000256" key="2">
    <source>
        <dbReference type="ARBA" id="ARBA00004733"/>
    </source>
</evidence>
<dbReference type="PROSITE" id="PS00167">
    <property type="entry name" value="TRP_SYNTHASE_ALPHA"/>
    <property type="match status" value="1"/>
</dbReference>
<dbReference type="Pfam" id="PF00290">
    <property type="entry name" value="Trp_syntA"/>
    <property type="match status" value="1"/>
</dbReference>
<evidence type="ECO:0000256" key="7">
    <source>
        <dbReference type="ARBA" id="ARBA00023239"/>
    </source>
</evidence>
<dbReference type="InterPro" id="IPR013785">
    <property type="entry name" value="Aldolase_TIM"/>
</dbReference>
<gene>
    <name evidence="9" type="primary">trpA</name>
    <name evidence="11" type="ORF">E6K76_03110</name>
</gene>
<feature type="active site" description="Proton acceptor" evidence="9">
    <location>
        <position position="65"/>
    </location>
</feature>
<dbReference type="SUPFAM" id="SSF51366">
    <property type="entry name" value="Ribulose-phoshate binding barrel"/>
    <property type="match status" value="1"/>
</dbReference>
<keyword evidence="7 9" id="KW-0456">Lyase</keyword>
<comment type="catalytic activity">
    <reaction evidence="8 9">
        <text>(1S,2R)-1-C-(indol-3-yl)glycerol 3-phosphate + L-serine = D-glyceraldehyde 3-phosphate + L-tryptophan + H2O</text>
        <dbReference type="Rhea" id="RHEA:10532"/>
        <dbReference type="ChEBI" id="CHEBI:15377"/>
        <dbReference type="ChEBI" id="CHEBI:33384"/>
        <dbReference type="ChEBI" id="CHEBI:57912"/>
        <dbReference type="ChEBI" id="CHEBI:58866"/>
        <dbReference type="ChEBI" id="CHEBI:59776"/>
        <dbReference type="EC" id="4.2.1.20"/>
    </reaction>
</comment>
<dbReference type="PANTHER" id="PTHR43406:SF1">
    <property type="entry name" value="TRYPTOPHAN SYNTHASE ALPHA CHAIN, CHLOROPLASTIC"/>
    <property type="match status" value="1"/>
</dbReference>
<organism evidence="11 12">
    <name type="scientific">Eiseniibacteriota bacterium</name>
    <dbReference type="NCBI Taxonomy" id="2212470"/>
    <lineage>
        <taxon>Bacteria</taxon>
        <taxon>Candidatus Eiseniibacteriota</taxon>
    </lineage>
</organism>
<accession>A0A538T8K2</accession>
<dbReference type="AlphaFoldDB" id="A0A538T8K2"/>
<dbReference type="EC" id="4.2.1.20" evidence="9"/>
<dbReference type="PANTHER" id="PTHR43406">
    <property type="entry name" value="TRYPTOPHAN SYNTHASE, ALPHA CHAIN"/>
    <property type="match status" value="1"/>
</dbReference>
<evidence type="ECO:0000256" key="3">
    <source>
        <dbReference type="ARBA" id="ARBA00011270"/>
    </source>
</evidence>
<evidence type="ECO:0000256" key="8">
    <source>
        <dbReference type="ARBA" id="ARBA00049047"/>
    </source>
</evidence>
<protein>
    <recommendedName>
        <fullName evidence="9">Tryptophan synthase alpha chain</fullName>
        <ecNumber evidence="9">4.2.1.20</ecNumber>
    </recommendedName>
</protein>
<dbReference type="FunFam" id="3.20.20.70:FF:000037">
    <property type="entry name" value="Tryptophan synthase alpha chain"/>
    <property type="match status" value="1"/>
</dbReference>
<keyword evidence="4 9" id="KW-0028">Amino-acid biosynthesis</keyword>
<dbReference type="UniPathway" id="UPA00035">
    <property type="reaction ID" value="UER00044"/>
</dbReference>
<keyword evidence="6 9" id="KW-0057">Aromatic amino acid biosynthesis</keyword>
<sequence length="273" mass="29306">MDRVFSGRIGRAFETAQRERRGAFIPFLTSGFPDLVESDRLVQVACEEGADVLELGVPFSDPIADGPTIQRTTESALRAGATLAHVLGQARRLRARNQTPLVLMSYLNPILRYGTDRFAADAAAAGVDGLIFVDLPPEEEPALWERARGAGLDTITLLAPTTEGERLAGVVGRASGFLYVVARLGVTGRGAGDAGVDSVLERCRALSMLPRCLGFGIDLETPLERYRGKAEGVVVGSSLLDAVLAGHDPRSREERLRSFTRAFRAKLPGLHPG</sequence>
<dbReference type="GO" id="GO:0005829">
    <property type="term" value="C:cytosol"/>
    <property type="evidence" value="ECO:0007669"/>
    <property type="project" value="TreeGrafter"/>
</dbReference>
<dbReference type="InterPro" id="IPR018204">
    <property type="entry name" value="Trp_synthase_alpha_AS"/>
</dbReference>
<keyword evidence="5 9" id="KW-0822">Tryptophan biosynthesis</keyword>
<feature type="active site" description="Proton acceptor" evidence="9">
    <location>
        <position position="54"/>
    </location>
</feature>
<evidence type="ECO:0000256" key="10">
    <source>
        <dbReference type="RuleBase" id="RU003662"/>
    </source>
</evidence>
<comment type="pathway">
    <text evidence="2 9">Amino-acid biosynthesis; L-tryptophan biosynthesis; L-tryptophan from chorismate: step 5/5.</text>
</comment>
<dbReference type="Proteomes" id="UP000316852">
    <property type="component" value="Unassembled WGS sequence"/>
</dbReference>
<evidence type="ECO:0000256" key="6">
    <source>
        <dbReference type="ARBA" id="ARBA00023141"/>
    </source>
</evidence>
<dbReference type="CDD" id="cd04724">
    <property type="entry name" value="Tryptophan_synthase_alpha"/>
    <property type="match status" value="1"/>
</dbReference>
<evidence type="ECO:0000256" key="5">
    <source>
        <dbReference type="ARBA" id="ARBA00022822"/>
    </source>
</evidence>
<comment type="subunit">
    <text evidence="3 9">Tetramer of two alpha and two beta chains.</text>
</comment>
<dbReference type="GO" id="GO:0004834">
    <property type="term" value="F:tryptophan synthase activity"/>
    <property type="evidence" value="ECO:0007669"/>
    <property type="project" value="UniProtKB-UniRule"/>
</dbReference>
<comment type="function">
    <text evidence="1 9">The alpha subunit is responsible for the aldol cleavage of indoleglycerol phosphate to indole and glyceraldehyde 3-phosphate.</text>
</comment>
<reference evidence="11 12" key="1">
    <citation type="journal article" date="2019" name="Nat. Microbiol.">
        <title>Mediterranean grassland soil C-N compound turnover is dependent on rainfall and depth, and is mediated by genomically divergent microorganisms.</title>
        <authorList>
            <person name="Diamond S."/>
            <person name="Andeer P.F."/>
            <person name="Li Z."/>
            <person name="Crits-Christoph A."/>
            <person name="Burstein D."/>
            <person name="Anantharaman K."/>
            <person name="Lane K.R."/>
            <person name="Thomas B.C."/>
            <person name="Pan C."/>
            <person name="Northen T.R."/>
            <person name="Banfield J.F."/>
        </authorList>
    </citation>
    <scope>NUCLEOTIDE SEQUENCE [LARGE SCALE GENOMIC DNA]</scope>
    <source>
        <strain evidence="11">WS_6</strain>
    </source>
</reference>
<dbReference type="NCBIfam" id="TIGR00262">
    <property type="entry name" value="trpA"/>
    <property type="match status" value="1"/>
</dbReference>
<dbReference type="HAMAP" id="MF_00131">
    <property type="entry name" value="Trp_synth_alpha"/>
    <property type="match status" value="1"/>
</dbReference>
<name>A0A538T8K2_UNCEI</name>
<proteinExistence type="inferred from homology"/>